<keyword evidence="8" id="KW-1185">Reference proteome</keyword>
<sequence>MDDAPEREREGKTELAKDRTDWAEDRTVLANERTFASWIRSGLAAVAVALGLHALFRDFEPTWVPKMLANIFILTAIAIFVAAWRGAMRMQKRMKSHDTGGPPRTGLSAITAVLIAVSLATGVVLWLL</sequence>
<keyword evidence="3 5" id="KW-1133">Transmembrane helix</keyword>
<accession>A0A1H3KA50</accession>
<evidence type="ECO:0000256" key="1">
    <source>
        <dbReference type="ARBA" id="ARBA00004127"/>
    </source>
</evidence>
<dbReference type="EMBL" id="FNPF01000009">
    <property type="protein sequence ID" value="SDY48665.1"/>
    <property type="molecule type" value="Genomic_DNA"/>
</dbReference>
<reference evidence="7 8" key="1">
    <citation type="submission" date="2016-10" db="EMBL/GenBank/DDBJ databases">
        <authorList>
            <person name="de Groot N.N."/>
        </authorList>
    </citation>
    <scope>NUCLEOTIDE SEQUENCE [LARGE SCALE GENOMIC DNA]</scope>
    <source>
        <strain evidence="7 8">DSM 26880</strain>
    </source>
</reference>
<keyword evidence="4 5" id="KW-0472">Membrane</keyword>
<feature type="domain" description="DUF202" evidence="6">
    <location>
        <begin position="26"/>
        <end position="92"/>
    </location>
</feature>
<name>A0A1H3KA50_9RHOB</name>
<evidence type="ECO:0000256" key="3">
    <source>
        <dbReference type="ARBA" id="ARBA00022989"/>
    </source>
</evidence>
<feature type="transmembrane region" description="Helical" evidence="5">
    <location>
        <begin position="35"/>
        <end position="56"/>
    </location>
</feature>
<dbReference type="Proteomes" id="UP000199286">
    <property type="component" value="Unassembled WGS sequence"/>
</dbReference>
<dbReference type="RefSeq" id="WP_089883615.1">
    <property type="nucleotide sequence ID" value="NZ_FNPF01000009.1"/>
</dbReference>
<dbReference type="GO" id="GO:0012505">
    <property type="term" value="C:endomembrane system"/>
    <property type="evidence" value="ECO:0007669"/>
    <property type="project" value="UniProtKB-SubCell"/>
</dbReference>
<evidence type="ECO:0000259" key="6">
    <source>
        <dbReference type="Pfam" id="PF02656"/>
    </source>
</evidence>
<comment type="subcellular location">
    <subcellularLocation>
        <location evidence="1">Endomembrane system</location>
        <topology evidence="1">Multi-pass membrane protein</topology>
    </subcellularLocation>
</comment>
<proteinExistence type="predicted"/>
<feature type="transmembrane region" description="Helical" evidence="5">
    <location>
        <begin position="68"/>
        <end position="87"/>
    </location>
</feature>
<evidence type="ECO:0000256" key="4">
    <source>
        <dbReference type="ARBA" id="ARBA00023136"/>
    </source>
</evidence>
<evidence type="ECO:0000256" key="5">
    <source>
        <dbReference type="SAM" id="Phobius"/>
    </source>
</evidence>
<evidence type="ECO:0000313" key="8">
    <source>
        <dbReference type="Proteomes" id="UP000199286"/>
    </source>
</evidence>
<keyword evidence="2 5" id="KW-0812">Transmembrane</keyword>
<dbReference type="InterPro" id="IPR003807">
    <property type="entry name" value="DUF202"/>
</dbReference>
<organism evidence="7 8">
    <name type="scientific">Citreimonas salinaria</name>
    <dbReference type="NCBI Taxonomy" id="321339"/>
    <lineage>
        <taxon>Bacteria</taxon>
        <taxon>Pseudomonadati</taxon>
        <taxon>Pseudomonadota</taxon>
        <taxon>Alphaproteobacteria</taxon>
        <taxon>Rhodobacterales</taxon>
        <taxon>Roseobacteraceae</taxon>
        <taxon>Citreimonas</taxon>
    </lineage>
</organism>
<evidence type="ECO:0000256" key="2">
    <source>
        <dbReference type="ARBA" id="ARBA00022692"/>
    </source>
</evidence>
<dbReference type="AlphaFoldDB" id="A0A1H3KA50"/>
<evidence type="ECO:0000313" key="7">
    <source>
        <dbReference type="EMBL" id="SDY48665.1"/>
    </source>
</evidence>
<protein>
    <submittedName>
        <fullName evidence="7">Putative membrane protein</fullName>
    </submittedName>
</protein>
<dbReference type="Pfam" id="PF02656">
    <property type="entry name" value="DUF202"/>
    <property type="match status" value="1"/>
</dbReference>
<dbReference type="OrthoDB" id="582337at2"/>
<gene>
    <name evidence="7" type="ORF">SAMN05444340_1093</name>
</gene>
<feature type="transmembrane region" description="Helical" evidence="5">
    <location>
        <begin position="107"/>
        <end position="127"/>
    </location>
</feature>